<name>A0A8R2B7W6_ACYPI</name>
<dbReference type="EnsemblMetazoa" id="XM_008191444.2">
    <property type="protein sequence ID" value="XP_008189666.1"/>
    <property type="gene ID" value="LOC103311741"/>
</dbReference>
<evidence type="ECO:0000313" key="2">
    <source>
        <dbReference type="Proteomes" id="UP000007819"/>
    </source>
</evidence>
<dbReference type="GeneID" id="103310136"/>
<dbReference type="EnsemblMetazoa" id="XM_008187406.2">
    <property type="protein sequence ID" value="XP_008185628.1"/>
    <property type="gene ID" value="LOC103310136"/>
</dbReference>
<dbReference type="GeneID" id="103311741"/>
<dbReference type="KEGG" id="api:103311741"/>
<organism evidence="1 2">
    <name type="scientific">Acyrthosiphon pisum</name>
    <name type="common">Pea aphid</name>
    <dbReference type="NCBI Taxonomy" id="7029"/>
    <lineage>
        <taxon>Eukaryota</taxon>
        <taxon>Metazoa</taxon>
        <taxon>Ecdysozoa</taxon>
        <taxon>Arthropoda</taxon>
        <taxon>Hexapoda</taxon>
        <taxon>Insecta</taxon>
        <taxon>Pterygota</taxon>
        <taxon>Neoptera</taxon>
        <taxon>Paraneoptera</taxon>
        <taxon>Hemiptera</taxon>
        <taxon>Sternorrhyncha</taxon>
        <taxon>Aphidomorpha</taxon>
        <taxon>Aphidoidea</taxon>
        <taxon>Aphididae</taxon>
        <taxon>Macrosiphini</taxon>
        <taxon>Acyrthosiphon</taxon>
    </lineage>
</organism>
<evidence type="ECO:0000313" key="1">
    <source>
        <dbReference type="EnsemblMetazoa" id="XP_008185628.1"/>
    </source>
</evidence>
<reference evidence="2" key="1">
    <citation type="submission" date="2010-06" db="EMBL/GenBank/DDBJ databases">
        <authorList>
            <person name="Jiang H."/>
            <person name="Abraham K."/>
            <person name="Ali S."/>
            <person name="Alsbrooks S.L."/>
            <person name="Anim B.N."/>
            <person name="Anosike U.S."/>
            <person name="Attaway T."/>
            <person name="Bandaranaike D.P."/>
            <person name="Battles P.K."/>
            <person name="Bell S.N."/>
            <person name="Bell A.V."/>
            <person name="Beltran B."/>
            <person name="Bickham C."/>
            <person name="Bustamante Y."/>
            <person name="Caleb T."/>
            <person name="Canada A."/>
            <person name="Cardenas V."/>
            <person name="Carter K."/>
            <person name="Chacko J."/>
            <person name="Chandrabose M.N."/>
            <person name="Chavez D."/>
            <person name="Chavez A."/>
            <person name="Chen L."/>
            <person name="Chu H.-S."/>
            <person name="Claassen K.J."/>
            <person name="Cockrell R."/>
            <person name="Collins M."/>
            <person name="Cooper J.A."/>
            <person name="Cree A."/>
            <person name="Curry S.M."/>
            <person name="Da Y."/>
            <person name="Dao M.D."/>
            <person name="Das B."/>
            <person name="Davila M.-L."/>
            <person name="Davy-Carroll L."/>
            <person name="Denson S."/>
            <person name="Dinh H."/>
            <person name="Ebong V.E."/>
            <person name="Edwards J.R."/>
            <person name="Egan A."/>
            <person name="El-Daye J."/>
            <person name="Escobedo L."/>
            <person name="Fernandez S."/>
            <person name="Fernando P.R."/>
            <person name="Flagg N."/>
            <person name="Forbes L.D."/>
            <person name="Fowler R.G."/>
            <person name="Fu Q."/>
            <person name="Gabisi R.A."/>
            <person name="Ganer J."/>
            <person name="Garbino Pronczuk A."/>
            <person name="Garcia R.M."/>
            <person name="Garner T."/>
            <person name="Garrett T.E."/>
            <person name="Gonzalez D.A."/>
            <person name="Hamid H."/>
            <person name="Hawkins E.S."/>
            <person name="Hirani K."/>
            <person name="Hogues M.E."/>
            <person name="Hollins B."/>
            <person name="Hsiao C.-H."/>
            <person name="Jabil R."/>
            <person name="James M.L."/>
            <person name="Jhangiani S.N."/>
            <person name="Johnson B."/>
            <person name="Johnson Q."/>
            <person name="Joshi V."/>
            <person name="Kalu J.B."/>
            <person name="Kam C."/>
            <person name="Kashfia A."/>
            <person name="Keebler J."/>
            <person name="Kisamo H."/>
            <person name="Kovar C.L."/>
            <person name="Lago L.A."/>
            <person name="Lai C.-Y."/>
            <person name="Laidlaw J."/>
            <person name="Lara F."/>
            <person name="Le T.-K."/>
            <person name="Lee S.L."/>
            <person name="Legall F.H."/>
            <person name="Lemon S.J."/>
            <person name="Lewis L.R."/>
            <person name="Li B."/>
            <person name="Liu Y."/>
            <person name="Liu Y.-S."/>
            <person name="Lopez J."/>
            <person name="Lozado R.J."/>
            <person name="Lu J."/>
            <person name="Madu R.C."/>
            <person name="Maheshwari M."/>
            <person name="Maheshwari R."/>
            <person name="Malloy K."/>
            <person name="Martinez E."/>
            <person name="Mathew T."/>
            <person name="Mercado I.C."/>
            <person name="Mercado C."/>
            <person name="Meyer B."/>
            <person name="Montgomery K."/>
            <person name="Morgan M.B."/>
            <person name="Munidasa M."/>
            <person name="Nazareth L.V."/>
            <person name="Nelson J."/>
            <person name="Ng B.M."/>
            <person name="Nguyen N.B."/>
            <person name="Nguyen P.Q."/>
            <person name="Nguyen T."/>
            <person name="Obregon M."/>
            <person name="Okwuonu G.O."/>
            <person name="Onwere C.G."/>
            <person name="Orozco G."/>
            <person name="Parra A."/>
            <person name="Patel S."/>
            <person name="Patil S."/>
            <person name="Perez A."/>
            <person name="Perez Y."/>
            <person name="Pham C."/>
            <person name="Primus E.L."/>
            <person name="Pu L.-L."/>
            <person name="Puazo M."/>
            <person name="Qin X."/>
            <person name="Quiroz J.B."/>
            <person name="Reese J."/>
            <person name="Richards S."/>
            <person name="Rives C.M."/>
            <person name="Robberts R."/>
            <person name="Ruiz S.J."/>
            <person name="Ruiz M.J."/>
            <person name="Santibanez J."/>
            <person name="Schneider B.W."/>
            <person name="Sisson I."/>
            <person name="Smith M."/>
            <person name="Sodergren E."/>
            <person name="Song X.-Z."/>
            <person name="Song B.B."/>
            <person name="Summersgill H."/>
            <person name="Thelus R."/>
            <person name="Thornton R.D."/>
            <person name="Trejos Z.Y."/>
            <person name="Usmani K."/>
            <person name="Vattathil S."/>
            <person name="Villasana D."/>
            <person name="Walker D.L."/>
            <person name="Wang S."/>
            <person name="Wang K."/>
            <person name="White C.S."/>
            <person name="Williams A.C."/>
            <person name="Williamson J."/>
            <person name="Wilson K."/>
            <person name="Woghiren I.O."/>
            <person name="Woodworth J.R."/>
            <person name="Worley K.C."/>
            <person name="Wright R.A."/>
            <person name="Wu W."/>
            <person name="Young L."/>
            <person name="Zhang L."/>
            <person name="Zhang J."/>
            <person name="Zhu Y."/>
            <person name="Muzny D.M."/>
            <person name="Weinstock G."/>
            <person name="Gibbs R.A."/>
        </authorList>
    </citation>
    <scope>NUCLEOTIDE SEQUENCE [LARGE SCALE GENOMIC DNA]</scope>
    <source>
        <strain evidence="2">LSR1</strain>
    </source>
</reference>
<accession>A0A8R2B7W6</accession>
<dbReference type="Proteomes" id="UP000007819">
    <property type="component" value="Chromosome X"/>
</dbReference>
<dbReference type="OrthoDB" id="10368255at2759"/>
<sequence length="120" mass="13921">MSEQTPLSVEYPPTLQAVDFFEKIKDELLNGPHHQYIRRNRICVGCFKRHVREANRKMSMPLNPYLLSRAMIPVTAFIHAVISHPNAERSVCIEVRLEVGEILEDVIARRIISVDHLFEE</sequence>
<reference evidence="1" key="2">
    <citation type="submission" date="2022-06" db="UniProtKB">
        <authorList>
            <consortium name="EnsemblMetazoa"/>
        </authorList>
    </citation>
    <scope>IDENTIFICATION</scope>
</reference>
<dbReference type="RefSeq" id="XP_008185628.1">
    <property type="nucleotide sequence ID" value="XM_008187406.2"/>
</dbReference>
<keyword evidence="2" id="KW-1185">Reference proteome</keyword>
<dbReference type="RefSeq" id="XP_008189666.1">
    <property type="nucleotide sequence ID" value="XM_008191444.2"/>
</dbReference>
<proteinExistence type="predicted"/>
<protein>
    <submittedName>
        <fullName evidence="1">Uncharacterized protein</fullName>
    </submittedName>
</protein>
<dbReference type="KEGG" id="api:103310136"/>
<dbReference type="AlphaFoldDB" id="A0A8R2B7W6"/>